<dbReference type="InterPro" id="IPR017455">
    <property type="entry name" value="Znf_FYVE-rel"/>
</dbReference>
<evidence type="ECO:0000256" key="15">
    <source>
        <dbReference type="SAM" id="Coils"/>
    </source>
</evidence>
<dbReference type="GO" id="GO:0015031">
    <property type="term" value="P:protein transport"/>
    <property type="evidence" value="ECO:0007669"/>
    <property type="project" value="UniProtKB-KW"/>
</dbReference>
<keyword evidence="10 14" id="KW-0863">Zinc-finger</keyword>
<evidence type="ECO:0000256" key="6">
    <source>
        <dbReference type="ARBA" id="ARBA00022553"/>
    </source>
</evidence>
<reference evidence="18" key="1">
    <citation type="submission" date="2020-11" db="EMBL/GenBank/DDBJ databases">
        <authorList>
            <person name="Tran Van P."/>
        </authorList>
    </citation>
    <scope>NUCLEOTIDE SEQUENCE</scope>
</reference>
<feature type="coiled-coil region" evidence="15">
    <location>
        <begin position="466"/>
        <end position="500"/>
    </location>
</feature>
<dbReference type="SUPFAM" id="SSF57903">
    <property type="entry name" value="FYVE/PHD zinc finger"/>
    <property type="match status" value="1"/>
</dbReference>
<keyword evidence="7" id="KW-0254">Endocytosis</keyword>
<dbReference type="InterPro" id="IPR015390">
    <property type="entry name" value="Rabaptin_Rab5-bd_dom"/>
</dbReference>
<keyword evidence="8" id="KW-0479">Metal-binding</keyword>
<comment type="subcellular location">
    <subcellularLocation>
        <location evidence="2">Cytoplasm</location>
    </subcellularLocation>
    <subcellularLocation>
        <location evidence="1">Early endosome</location>
    </subcellularLocation>
</comment>
<evidence type="ECO:0000256" key="1">
    <source>
        <dbReference type="ARBA" id="ARBA00004412"/>
    </source>
</evidence>
<keyword evidence="11" id="KW-0862">Zinc</keyword>
<dbReference type="GO" id="GO:0006897">
    <property type="term" value="P:endocytosis"/>
    <property type="evidence" value="ECO:0007669"/>
    <property type="project" value="UniProtKB-KW"/>
</dbReference>
<evidence type="ECO:0000256" key="16">
    <source>
        <dbReference type="SAM" id="MobiDB-lite"/>
    </source>
</evidence>
<feature type="coiled-coil region" evidence="15">
    <location>
        <begin position="535"/>
        <end position="594"/>
    </location>
</feature>
<dbReference type="GO" id="GO:0008083">
    <property type="term" value="F:growth factor activity"/>
    <property type="evidence" value="ECO:0007669"/>
    <property type="project" value="InterPro"/>
</dbReference>
<dbReference type="PANTHER" id="PTHR31179:SF7">
    <property type="entry name" value="FYVE-TYPE DOMAIN-CONTAINING PROTEIN"/>
    <property type="match status" value="1"/>
</dbReference>
<comment type="similarity">
    <text evidence="3">Belongs to the rabaptin family.</text>
</comment>
<dbReference type="AlphaFoldDB" id="A0A7R9ED98"/>
<dbReference type="InterPro" id="IPR003914">
    <property type="entry name" value="Rabaptin"/>
</dbReference>
<accession>A0A7R9ED98</accession>
<feature type="coiled-coil region" evidence="15">
    <location>
        <begin position="110"/>
        <end position="172"/>
    </location>
</feature>
<dbReference type="SUPFAM" id="SSF103652">
    <property type="entry name" value="G protein-binding domain"/>
    <property type="match status" value="1"/>
</dbReference>
<keyword evidence="9" id="KW-0967">Endosome</keyword>
<keyword evidence="4" id="KW-0813">Transport</keyword>
<evidence type="ECO:0000256" key="7">
    <source>
        <dbReference type="ARBA" id="ARBA00022583"/>
    </source>
</evidence>
<evidence type="ECO:0000256" key="9">
    <source>
        <dbReference type="ARBA" id="ARBA00022753"/>
    </source>
</evidence>
<dbReference type="InterPro" id="IPR000306">
    <property type="entry name" value="Znf_FYVE"/>
</dbReference>
<keyword evidence="5" id="KW-0963">Cytoplasm</keyword>
<evidence type="ECO:0000256" key="13">
    <source>
        <dbReference type="ARBA" id="ARBA00023054"/>
    </source>
</evidence>
<keyword evidence="13 15" id="KW-0175">Coiled coil</keyword>
<dbReference type="Pfam" id="PF09311">
    <property type="entry name" value="Rab5-bind"/>
    <property type="match status" value="2"/>
</dbReference>
<feature type="coiled-coil region" evidence="15">
    <location>
        <begin position="696"/>
        <end position="811"/>
    </location>
</feature>
<keyword evidence="6" id="KW-0597">Phosphoprotein</keyword>
<dbReference type="Pfam" id="PF03528">
    <property type="entry name" value="Rabaptin"/>
    <property type="match status" value="1"/>
</dbReference>
<dbReference type="GO" id="GO:0005096">
    <property type="term" value="F:GTPase activator activity"/>
    <property type="evidence" value="ECO:0007669"/>
    <property type="project" value="InterPro"/>
</dbReference>
<dbReference type="InterPro" id="IPR011011">
    <property type="entry name" value="Znf_FYVE_PHD"/>
</dbReference>
<dbReference type="GO" id="GO:0008270">
    <property type="term" value="F:zinc ion binding"/>
    <property type="evidence" value="ECO:0007669"/>
    <property type="project" value="UniProtKB-KW"/>
</dbReference>
<evidence type="ECO:0000256" key="3">
    <source>
        <dbReference type="ARBA" id="ARBA00006603"/>
    </source>
</evidence>
<name>A0A7R9ED98_9NEOP</name>
<feature type="coiled-coil region" evidence="15">
    <location>
        <begin position="235"/>
        <end position="262"/>
    </location>
</feature>
<evidence type="ECO:0000256" key="14">
    <source>
        <dbReference type="PROSITE-ProRule" id="PRU00091"/>
    </source>
</evidence>
<proteinExistence type="inferred from homology"/>
<evidence type="ECO:0000256" key="11">
    <source>
        <dbReference type="ARBA" id="ARBA00022833"/>
    </source>
</evidence>
<dbReference type="Gene3D" id="1.20.5.730">
    <property type="entry name" value="Single helix bin"/>
    <property type="match status" value="1"/>
</dbReference>
<dbReference type="Pfam" id="PF01363">
    <property type="entry name" value="FYVE"/>
    <property type="match status" value="1"/>
</dbReference>
<evidence type="ECO:0000256" key="4">
    <source>
        <dbReference type="ARBA" id="ARBA00022448"/>
    </source>
</evidence>
<feature type="domain" description="FYVE-type" evidence="17">
    <location>
        <begin position="836"/>
        <end position="874"/>
    </location>
</feature>
<feature type="compositionally biased region" description="Polar residues" evidence="16">
    <location>
        <begin position="401"/>
        <end position="411"/>
    </location>
</feature>
<gene>
    <name evidence="18" type="ORF">TMSB3V08_LOCUS7626</name>
</gene>
<dbReference type="PANTHER" id="PTHR31179">
    <property type="entry name" value="RAB GTPASE-BINDING EFFECTOR PROTEIN"/>
    <property type="match status" value="1"/>
</dbReference>
<evidence type="ECO:0000256" key="12">
    <source>
        <dbReference type="ARBA" id="ARBA00022927"/>
    </source>
</evidence>
<dbReference type="GO" id="GO:0005769">
    <property type="term" value="C:early endosome"/>
    <property type="evidence" value="ECO:0007669"/>
    <property type="project" value="UniProtKB-SubCell"/>
</dbReference>
<feature type="compositionally biased region" description="Polar residues" evidence="16">
    <location>
        <begin position="371"/>
        <end position="381"/>
    </location>
</feature>
<sequence>MESADESQATLEEPLVPSMELQLGAEDLSRKVKEMSLEKDKILEEFGHQRAKMKEFYLQKDGNYHRSNRCNWSLYSRSNSCNWSLYSRSNRCNWSLYSRSNRCNWSLCPTEELKRALSEKERLVEEVTKLGADLDEARSQVLLEGFRKEECLEEEKRRYQEEISSLQQLVQEGLLLCSMSSQKPCVVFHVQSEGLCCVQCPVRSPVLCSMSSQKACVVFHVQSEGLCCVLFTETIEESSMSRARLESDLRHLQQENERLVVELQALHTPTFVPPAAPPPEQGGGPMLALTAVTKTLARKLGADTSTTTQDNLEDSMRKAQEDAEVLRSLVIPLEEEIQVLKDKLRSTDKELQRYQGDAVLEEALEPVNRENISLEETSRVSSPVKATAGSEVSQHRDHSPQRLSVSTKNTRSLSANSLSSLNESPDKTVKQDIDSYNRNEHPGEATLVVAPTQGPLLEPAEGCDMCSNYEAQLVRAQQRSRDMERQLGVSERTCERLREDLGKESTFRKEMEERWSQKKEEHKAQVAQGSQVLQVAELKKQMVLAENEMRDLRNAFQLLHGEVLERLNSLSHQREQVQQQLVRLQEENDQLVGKHSVAAETLQNERIDFPDTVEVRTTLSILAEIICFSDSCTESTVLVLQRQGLTSLPKPPETELVYQQLLNPNPLSHPNIFSYGDLQELLLKCRDDLIRSKLASERLEEDVRTIQCENQLLRAQMDAEQAGRVSMEDNLSAELDNLKTELHQVKRECKVQQGSVENLQLTMTVHQETISDLKSRLDTALRAKKHLEDTVAELRSRVASLQQELDNSEAVQKDFVRLSQSLQVQLERIRDTDMEQHCRHCGRIFCGSCLSHTVLSGPHQRPSRVCDVCHTLLVRDTAPYFSTEPPHTPD</sequence>
<protein>
    <recommendedName>
        <fullName evidence="17">FYVE-type domain-containing protein</fullName>
    </recommendedName>
</protein>
<dbReference type="SMART" id="SM00064">
    <property type="entry name" value="FYVE"/>
    <property type="match status" value="1"/>
</dbReference>
<evidence type="ECO:0000259" key="17">
    <source>
        <dbReference type="PROSITE" id="PS50178"/>
    </source>
</evidence>
<evidence type="ECO:0000313" key="18">
    <source>
        <dbReference type="EMBL" id="CAD7430877.1"/>
    </source>
</evidence>
<feature type="coiled-coil region" evidence="15">
    <location>
        <begin position="309"/>
        <end position="357"/>
    </location>
</feature>
<dbReference type="EMBL" id="OB794690">
    <property type="protein sequence ID" value="CAD7430877.1"/>
    <property type="molecule type" value="Genomic_DNA"/>
</dbReference>
<evidence type="ECO:0000256" key="2">
    <source>
        <dbReference type="ARBA" id="ARBA00004496"/>
    </source>
</evidence>
<evidence type="ECO:0000256" key="10">
    <source>
        <dbReference type="ARBA" id="ARBA00022771"/>
    </source>
</evidence>
<keyword evidence="12" id="KW-0653">Protein transport</keyword>
<dbReference type="InterPro" id="IPR018514">
    <property type="entry name" value="Rabaptin_CC"/>
</dbReference>
<feature type="compositionally biased region" description="Low complexity" evidence="16">
    <location>
        <begin position="412"/>
        <end position="423"/>
    </location>
</feature>
<evidence type="ECO:0000256" key="5">
    <source>
        <dbReference type="ARBA" id="ARBA00022490"/>
    </source>
</evidence>
<feature type="region of interest" description="Disordered" evidence="16">
    <location>
        <begin position="371"/>
        <end position="429"/>
    </location>
</feature>
<dbReference type="PROSITE" id="PS50178">
    <property type="entry name" value="ZF_FYVE"/>
    <property type="match status" value="1"/>
</dbReference>
<organism evidence="18">
    <name type="scientific">Timema monikensis</name>
    <dbReference type="NCBI Taxonomy" id="170555"/>
    <lineage>
        <taxon>Eukaryota</taxon>
        <taxon>Metazoa</taxon>
        <taxon>Ecdysozoa</taxon>
        <taxon>Arthropoda</taxon>
        <taxon>Hexapoda</taxon>
        <taxon>Insecta</taxon>
        <taxon>Pterygota</taxon>
        <taxon>Neoptera</taxon>
        <taxon>Polyneoptera</taxon>
        <taxon>Phasmatodea</taxon>
        <taxon>Timematodea</taxon>
        <taxon>Timematoidea</taxon>
        <taxon>Timematidae</taxon>
        <taxon>Timema</taxon>
    </lineage>
</organism>
<evidence type="ECO:0000256" key="8">
    <source>
        <dbReference type="ARBA" id="ARBA00022723"/>
    </source>
</evidence>